<gene>
    <name evidence="1" type="ORF">SPELUC_LOCUS18009</name>
</gene>
<dbReference type="EMBL" id="CAJVPW010079258">
    <property type="protein sequence ID" value="CAG8800286.1"/>
    <property type="molecule type" value="Genomic_DNA"/>
</dbReference>
<feature type="non-terminal residue" evidence="1">
    <location>
        <position position="108"/>
    </location>
</feature>
<feature type="non-terminal residue" evidence="1">
    <location>
        <position position="1"/>
    </location>
</feature>
<protein>
    <submittedName>
        <fullName evidence="1">4044_t:CDS:1</fullName>
    </submittedName>
</protein>
<accession>A0ACA9RLX1</accession>
<evidence type="ECO:0000313" key="2">
    <source>
        <dbReference type="Proteomes" id="UP000789366"/>
    </source>
</evidence>
<keyword evidence="2" id="KW-1185">Reference proteome</keyword>
<evidence type="ECO:0000313" key="1">
    <source>
        <dbReference type="EMBL" id="CAG8800286.1"/>
    </source>
</evidence>
<organism evidence="1 2">
    <name type="scientific">Cetraspora pellucida</name>
    <dbReference type="NCBI Taxonomy" id="1433469"/>
    <lineage>
        <taxon>Eukaryota</taxon>
        <taxon>Fungi</taxon>
        <taxon>Fungi incertae sedis</taxon>
        <taxon>Mucoromycota</taxon>
        <taxon>Glomeromycotina</taxon>
        <taxon>Glomeromycetes</taxon>
        <taxon>Diversisporales</taxon>
        <taxon>Gigasporaceae</taxon>
        <taxon>Cetraspora</taxon>
    </lineage>
</organism>
<comment type="caution">
    <text evidence="1">The sequence shown here is derived from an EMBL/GenBank/DDBJ whole genome shotgun (WGS) entry which is preliminary data.</text>
</comment>
<dbReference type="Proteomes" id="UP000789366">
    <property type="component" value="Unassembled WGS sequence"/>
</dbReference>
<proteinExistence type="predicted"/>
<name>A0ACA9RLX1_9GLOM</name>
<sequence length="108" mass="12163">RGVRQGDPISPLLYVLSFEPFLRLLVKNLSGVAINDFRFKISAFADDLTIGLGCYNDWDILYSLSTKYEKASNAEVNKKKSVIVPLTVDALYTKLPGDQDYKMLVNNE</sequence>
<reference evidence="1" key="1">
    <citation type="submission" date="2021-06" db="EMBL/GenBank/DDBJ databases">
        <authorList>
            <person name="Kallberg Y."/>
            <person name="Tangrot J."/>
            <person name="Rosling A."/>
        </authorList>
    </citation>
    <scope>NUCLEOTIDE SEQUENCE</scope>
    <source>
        <strain evidence="1">28 12/20/2015</strain>
    </source>
</reference>